<keyword evidence="2" id="KW-1185">Reference proteome</keyword>
<name>A0ABQ5LCS6_9GAMM</name>
<sequence length="77" mass="8493">MTGQKYTYDDLVASMKKDGWKGDSVDVVKMPDGKVTSMDNTRIAAAREAGIDIKATVRDFNERLTPEIQKSSRLGAI</sequence>
<gene>
    <name evidence="1" type="ORF">SOASR032_00030</name>
</gene>
<organism evidence="1 2">
    <name type="scientific">Pragia fontium</name>
    <dbReference type="NCBI Taxonomy" id="82985"/>
    <lineage>
        <taxon>Bacteria</taxon>
        <taxon>Pseudomonadati</taxon>
        <taxon>Pseudomonadota</taxon>
        <taxon>Gammaproteobacteria</taxon>
        <taxon>Enterobacterales</taxon>
        <taxon>Budviciaceae</taxon>
        <taxon>Pragia</taxon>
    </lineage>
</organism>
<reference evidence="1" key="1">
    <citation type="submission" date="2022-06" db="EMBL/GenBank/DDBJ databases">
        <title>Draft genome sequences of Pragia fontium str. JCM24417.</title>
        <authorList>
            <person name="Wakabayashi Y."/>
            <person name="Kojima K."/>
        </authorList>
    </citation>
    <scope>NUCLEOTIDE SEQUENCE</scope>
    <source>
        <strain evidence="1">JCM 24417</strain>
    </source>
</reference>
<evidence type="ECO:0000313" key="2">
    <source>
        <dbReference type="Proteomes" id="UP001059610"/>
    </source>
</evidence>
<protein>
    <submittedName>
        <fullName evidence="1">Uncharacterized protein</fullName>
    </submittedName>
</protein>
<dbReference type="EMBL" id="BRLJ01000001">
    <property type="protein sequence ID" value="GKX61434.1"/>
    <property type="molecule type" value="Genomic_DNA"/>
</dbReference>
<proteinExistence type="predicted"/>
<dbReference type="Proteomes" id="UP001059610">
    <property type="component" value="Unassembled WGS sequence"/>
</dbReference>
<evidence type="ECO:0000313" key="1">
    <source>
        <dbReference type="EMBL" id="GKX61434.1"/>
    </source>
</evidence>
<comment type="caution">
    <text evidence="1">The sequence shown here is derived from an EMBL/GenBank/DDBJ whole genome shotgun (WGS) entry which is preliminary data.</text>
</comment>
<accession>A0ABQ5LCS6</accession>